<keyword evidence="1" id="KW-0812">Transmembrane</keyword>
<gene>
    <name evidence="2" type="ORF">NCTC10723_00157</name>
</gene>
<name>A0A377GUT9_9FUSO</name>
<dbReference type="AlphaFoldDB" id="A0A377GUT9"/>
<dbReference type="RefSeq" id="WP_115268411.1">
    <property type="nucleotide sequence ID" value="NZ_CASFEE010000004.1"/>
</dbReference>
<organism evidence="2 3">
    <name type="scientific">Fusobacterium necrogenes</name>
    <dbReference type="NCBI Taxonomy" id="858"/>
    <lineage>
        <taxon>Bacteria</taxon>
        <taxon>Fusobacteriati</taxon>
        <taxon>Fusobacteriota</taxon>
        <taxon>Fusobacteriia</taxon>
        <taxon>Fusobacteriales</taxon>
        <taxon>Fusobacteriaceae</taxon>
        <taxon>Fusobacterium</taxon>
    </lineage>
</organism>
<keyword evidence="1" id="KW-1133">Transmembrane helix</keyword>
<proteinExistence type="predicted"/>
<dbReference type="Proteomes" id="UP000255328">
    <property type="component" value="Unassembled WGS sequence"/>
</dbReference>
<feature type="transmembrane region" description="Helical" evidence="1">
    <location>
        <begin position="29"/>
        <end position="45"/>
    </location>
</feature>
<keyword evidence="1" id="KW-0472">Membrane</keyword>
<dbReference type="OrthoDB" id="90419at2"/>
<dbReference type="EMBL" id="UGGU01000003">
    <property type="protein sequence ID" value="STO30728.1"/>
    <property type="molecule type" value="Genomic_DNA"/>
</dbReference>
<accession>A0A377GUT9</accession>
<sequence length="106" mass="12378">MTSPKDRVKANIYKELFEQEKRRNKRKSIFSLSLFFLGMIASSTYQTSFKETPIESTLDYALNTNTVKVNDKKNDLSMEHFFSSNFFDDKKIEIDADDLFGLDTQI</sequence>
<keyword evidence="3" id="KW-1185">Reference proteome</keyword>
<evidence type="ECO:0000256" key="1">
    <source>
        <dbReference type="SAM" id="Phobius"/>
    </source>
</evidence>
<reference evidence="2 3" key="1">
    <citation type="submission" date="2018-06" db="EMBL/GenBank/DDBJ databases">
        <authorList>
            <consortium name="Pathogen Informatics"/>
            <person name="Doyle S."/>
        </authorList>
    </citation>
    <scope>NUCLEOTIDE SEQUENCE [LARGE SCALE GENOMIC DNA]</scope>
    <source>
        <strain evidence="2 3">NCTC10723</strain>
    </source>
</reference>
<evidence type="ECO:0000313" key="2">
    <source>
        <dbReference type="EMBL" id="STO30728.1"/>
    </source>
</evidence>
<evidence type="ECO:0000313" key="3">
    <source>
        <dbReference type="Proteomes" id="UP000255328"/>
    </source>
</evidence>
<protein>
    <submittedName>
        <fullName evidence="2">Uncharacterized protein</fullName>
    </submittedName>
</protein>